<dbReference type="Pfam" id="PF03992">
    <property type="entry name" value="ABM"/>
    <property type="match status" value="1"/>
</dbReference>
<dbReference type="PROSITE" id="PS51725">
    <property type="entry name" value="ABM"/>
    <property type="match status" value="1"/>
</dbReference>
<keyword evidence="2" id="KW-0503">Monooxygenase</keyword>
<evidence type="ECO:0000313" key="2">
    <source>
        <dbReference type="EMBL" id="QKZ06580.1"/>
    </source>
</evidence>
<dbReference type="KEGG" id="pez:HWQ56_23500"/>
<dbReference type="Gene3D" id="3.30.70.100">
    <property type="match status" value="1"/>
</dbReference>
<accession>A0A7D5D9Y3</accession>
<name>A0A7D5D9Y3_9PSED</name>
<feature type="domain" description="ABM" evidence="1">
    <location>
        <begin position="7"/>
        <end position="96"/>
    </location>
</feature>
<evidence type="ECO:0000313" key="3">
    <source>
        <dbReference type="Proteomes" id="UP000509568"/>
    </source>
</evidence>
<dbReference type="InterPro" id="IPR011008">
    <property type="entry name" value="Dimeric_a/b-barrel"/>
</dbReference>
<keyword evidence="2" id="KW-0560">Oxidoreductase</keyword>
<dbReference type="RefSeq" id="WP_158154617.1">
    <property type="nucleotide sequence ID" value="NZ_CP056030.1"/>
</dbReference>
<dbReference type="Proteomes" id="UP000509568">
    <property type="component" value="Chromosome"/>
</dbReference>
<dbReference type="EMBL" id="CP056030">
    <property type="protein sequence ID" value="QKZ06580.1"/>
    <property type="molecule type" value="Genomic_DNA"/>
</dbReference>
<dbReference type="InterPro" id="IPR007138">
    <property type="entry name" value="ABM_dom"/>
</dbReference>
<gene>
    <name evidence="2" type="ORF">HWQ56_23500</name>
</gene>
<protein>
    <submittedName>
        <fullName evidence="2">Antibiotic biosynthesis monooxygenase</fullName>
    </submittedName>
</protein>
<organism evidence="2 3">
    <name type="scientific">Pseudomonas eucalypticola</name>
    <dbReference type="NCBI Taxonomy" id="2599595"/>
    <lineage>
        <taxon>Bacteria</taxon>
        <taxon>Pseudomonadati</taxon>
        <taxon>Pseudomonadota</taxon>
        <taxon>Gammaproteobacteria</taxon>
        <taxon>Pseudomonadales</taxon>
        <taxon>Pseudomonadaceae</taxon>
        <taxon>Pseudomonas</taxon>
    </lineage>
</organism>
<proteinExistence type="predicted"/>
<dbReference type="GO" id="GO:0004497">
    <property type="term" value="F:monooxygenase activity"/>
    <property type="evidence" value="ECO:0007669"/>
    <property type="project" value="UniProtKB-KW"/>
</dbReference>
<dbReference type="SUPFAM" id="SSF54909">
    <property type="entry name" value="Dimeric alpha+beta barrel"/>
    <property type="match status" value="1"/>
</dbReference>
<reference evidence="2 3" key="1">
    <citation type="submission" date="2020-06" db="EMBL/GenBank/DDBJ databases">
        <title>Pseudomonas eucalypticola sp. nov., an endophyte of Eucalyptus dunnii leaves with biocontrol ability of eucalyptus leaf blight.</title>
        <authorList>
            <person name="Liu Y."/>
            <person name="Song Z."/>
            <person name="Zeng H."/>
            <person name="Lu M."/>
            <person name="Wang X."/>
            <person name="Lian X."/>
            <person name="Zhang Q."/>
        </authorList>
    </citation>
    <scope>NUCLEOTIDE SEQUENCE [LARGE SCALE GENOMIC DNA]</scope>
    <source>
        <strain evidence="2 3">NP-1</strain>
    </source>
</reference>
<sequence length="111" mass="12426">MTLSTTVSHSAFIRARAGRSAELGQRLERLLEPSRHTPGCLHFALQHSQCDADLWLVSGFWASQQAMAAWFNSPVMQVFDALVNDLLVTSLDFHTFSDVQPRRCSLHKLAS</sequence>
<evidence type="ECO:0000259" key="1">
    <source>
        <dbReference type="PROSITE" id="PS51725"/>
    </source>
</evidence>
<dbReference type="AlphaFoldDB" id="A0A7D5D9Y3"/>
<keyword evidence="3" id="KW-1185">Reference proteome</keyword>